<dbReference type="InterPro" id="IPR035986">
    <property type="entry name" value="PKD_dom_sf"/>
</dbReference>
<dbReference type="InterPro" id="IPR000601">
    <property type="entry name" value="PKD_dom"/>
</dbReference>
<dbReference type="PROSITE" id="PS50093">
    <property type="entry name" value="PKD"/>
    <property type="match status" value="1"/>
</dbReference>
<dbReference type="Proteomes" id="UP001589707">
    <property type="component" value="Unassembled WGS sequence"/>
</dbReference>
<dbReference type="Gene3D" id="2.60.40.10">
    <property type="entry name" value="Immunoglobulins"/>
    <property type="match status" value="1"/>
</dbReference>
<feature type="region of interest" description="Disordered" evidence="1">
    <location>
        <begin position="47"/>
        <end position="149"/>
    </location>
</feature>
<proteinExistence type="predicted"/>
<dbReference type="CDD" id="cd00146">
    <property type="entry name" value="PKD"/>
    <property type="match status" value="1"/>
</dbReference>
<protein>
    <submittedName>
        <fullName evidence="3">PKD domain-containing protein</fullName>
    </submittedName>
</protein>
<evidence type="ECO:0000256" key="1">
    <source>
        <dbReference type="SAM" id="MobiDB-lite"/>
    </source>
</evidence>
<organism evidence="3 4">
    <name type="scientific">Brevibacterium otitidis</name>
    <dbReference type="NCBI Taxonomy" id="53364"/>
    <lineage>
        <taxon>Bacteria</taxon>
        <taxon>Bacillati</taxon>
        <taxon>Actinomycetota</taxon>
        <taxon>Actinomycetes</taxon>
        <taxon>Micrococcales</taxon>
        <taxon>Brevibacteriaceae</taxon>
        <taxon>Brevibacterium</taxon>
    </lineage>
</organism>
<dbReference type="RefSeq" id="WP_376839526.1">
    <property type="nucleotide sequence ID" value="NZ_JBHMAU010000043.1"/>
</dbReference>
<evidence type="ECO:0000313" key="4">
    <source>
        <dbReference type="Proteomes" id="UP001589707"/>
    </source>
</evidence>
<evidence type="ECO:0000313" key="3">
    <source>
        <dbReference type="EMBL" id="MFB9775959.1"/>
    </source>
</evidence>
<dbReference type="Pfam" id="PF18911">
    <property type="entry name" value="PKD_4"/>
    <property type="match status" value="1"/>
</dbReference>
<feature type="compositionally biased region" description="Basic and acidic residues" evidence="1">
    <location>
        <begin position="107"/>
        <end position="126"/>
    </location>
</feature>
<comment type="caution">
    <text evidence="3">The sequence shown here is derived from an EMBL/GenBank/DDBJ whole genome shotgun (WGS) entry which is preliminary data.</text>
</comment>
<keyword evidence="4" id="KW-1185">Reference proteome</keyword>
<evidence type="ECO:0000259" key="2">
    <source>
        <dbReference type="PROSITE" id="PS50093"/>
    </source>
</evidence>
<gene>
    <name evidence="3" type="ORF">ACFFN1_06000</name>
</gene>
<name>A0ABV5X0X1_9MICO</name>
<accession>A0ABV5X0X1</accession>
<sequence>MRLIRLYIAILAALTMVLVGVIIAVPSPVPSIANSCDSKTAKDRFKIRCKDSKKGPKRDRTPPKKDRDGSGRGDDGGNRNGDNSDRDRRDNNADSGPRTCQLLEDDPGSRARQCERRRPPSPDRDSNSPPDTDFYVEPPPDVTWEDVGETSIPPSDIFVMPEGWGVVNKPVAVWAGNNSSRTETMELAGYTVEIRVTPAQYKWNFGDGNTTTTTSAGRKPRYAHDADISHSYTESGEYTINLTTSYVGQFRVDGGAWEDIPGTAEIASTPVPVEIYRYVRYLVDEDCTKNPDGPDCP</sequence>
<dbReference type="EMBL" id="JBHMAU010000043">
    <property type="protein sequence ID" value="MFB9775959.1"/>
    <property type="molecule type" value="Genomic_DNA"/>
</dbReference>
<reference evidence="3 4" key="1">
    <citation type="submission" date="2024-09" db="EMBL/GenBank/DDBJ databases">
        <authorList>
            <person name="Sun Q."/>
            <person name="Mori K."/>
        </authorList>
    </citation>
    <scope>NUCLEOTIDE SEQUENCE [LARGE SCALE GENOMIC DNA]</scope>
    <source>
        <strain evidence="3 4">JCM 11683</strain>
    </source>
</reference>
<feature type="compositionally biased region" description="Basic and acidic residues" evidence="1">
    <location>
        <begin position="47"/>
        <end position="92"/>
    </location>
</feature>
<dbReference type="SUPFAM" id="SSF49299">
    <property type="entry name" value="PKD domain"/>
    <property type="match status" value="1"/>
</dbReference>
<dbReference type="InterPro" id="IPR013783">
    <property type="entry name" value="Ig-like_fold"/>
</dbReference>
<feature type="domain" description="PKD" evidence="2">
    <location>
        <begin position="197"/>
        <end position="245"/>
    </location>
</feature>